<evidence type="ECO:0000256" key="1">
    <source>
        <dbReference type="SAM" id="MobiDB-lite"/>
    </source>
</evidence>
<reference evidence="2 3" key="1">
    <citation type="journal article" date="2019" name="Commun. Biol.">
        <title>The bagworm genome reveals a unique fibroin gene that provides high tensile strength.</title>
        <authorList>
            <person name="Kono N."/>
            <person name="Nakamura H."/>
            <person name="Ohtoshi R."/>
            <person name="Tomita M."/>
            <person name="Numata K."/>
            <person name="Arakawa K."/>
        </authorList>
    </citation>
    <scope>NUCLEOTIDE SEQUENCE [LARGE SCALE GENOMIC DNA]</scope>
</reference>
<organism evidence="2 3">
    <name type="scientific">Eumeta variegata</name>
    <name type="common">Bagworm moth</name>
    <name type="synonym">Eumeta japonica</name>
    <dbReference type="NCBI Taxonomy" id="151549"/>
    <lineage>
        <taxon>Eukaryota</taxon>
        <taxon>Metazoa</taxon>
        <taxon>Ecdysozoa</taxon>
        <taxon>Arthropoda</taxon>
        <taxon>Hexapoda</taxon>
        <taxon>Insecta</taxon>
        <taxon>Pterygota</taxon>
        <taxon>Neoptera</taxon>
        <taxon>Endopterygota</taxon>
        <taxon>Lepidoptera</taxon>
        <taxon>Glossata</taxon>
        <taxon>Ditrysia</taxon>
        <taxon>Tineoidea</taxon>
        <taxon>Psychidae</taxon>
        <taxon>Oiketicinae</taxon>
        <taxon>Eumeta</taxon>
    </lineage>
</organism>
<comment type="caution">
    <text evidence="2">The sequence shown here is derived from an EMBL/GenBank/DDBJ whole genome shotgun (WGS) entry which is preliminary data.</text>
</comment>
<dbReference type="OrthoDB" id="418748at2759"/>
<accession>A0A4C1XQB6</accession>
<feature type="region of interest" description="Disordered" evidence="1">
    <location>
        <begin position="246"/>
        <end position="269"/>
    </location>
</feature>
<keyword evidence="3" id="KW-1185">Reference proteome</keyword>
<dbReference type="EMBL" id="BGZK01000946">
    <property type="protein sequence ID" value="GBP66051.1"/>
    <property type="molecule type" value="Genomic_DNA"/>
</dbReference>
<proteinExistence type="predicted"/>
<gene>
    <name evidence="2" type="ORF">EVAR_37699_1</name>
</gene>
<evidence type="ECO:0000313" key="2">
    <source>
        <dbReference type="EMBL" id="GBP66051.1"/>
    </source>
</evidence>
<name>A0A4C1XQB6_EUMVA</name>
<evidence type="ECO:0000313" key="3">
    <source>
        <dbReference type="Proteomes" id="UP000299102"/>
    </source>
</evidence>
<sequence>MRCTCNLERASEGAPIRPTSDAAPRAGYRGNFFFSWRRNTTQAVTEGQHKTMKNASNHYIQRADPEINGFNAPVVNSGLTNTADMFKPLEKRADVRDVLVKCDRNEIILKLDDFNGWVGVQREGYEKLLDNAILIKEIMKAIKRMKVGKATGYDRVLSGMLWDDGVQWQASFLMNAAKAVGYLMTGVRQTLYRSIKERLITGISKVEVDEGNKANEASLTITNSQNVSRQARLAIHNGVLRLYTNGKTSRKRTAPLEGRRPPTRSVQDEATSVKFIIQGKCARNSSQAGGRRGGGRVRYAISYIASDLIHCPPPVTPNGR</sequence>
<dbReference type="Proteomes" id="UP000299102">
    <property type="component" value="Unassembled WGS sequence"/>
</dbReference>
<dbReference type="AlphaFoldDB" id="A0A4C1XQB6"/>
<protein>
    <submittedName>
        <fullName evidence="2">Uncharacterized protein</fullName>
    </submittedName>
</protein>